<comment type="caution">
    <text evidence="1">The sequence shown here is derived from an EMBL/GenBank/DDBJ whole genome shotgun (WGS) entry which is preliminary data.</text>
</comment>
<dbReference type="RefSeq" id="WP_147202839.1">
    <property type="nucleotide sequence ID" value="NZ_BJYT01000004.1"/>
</dbReference>
<dbReference type="OrthoDB" id="9885846at2"/>
<accession>A0A512B9Z0</accession>
<evidence type="ECO:0000313" key="2">
    <source>
        <dbReference type="Proteomes" id="UP000321513"/>
    </source>
</evidence>
<dbReference type="Proteomes" id="UP000321513">
    <property type="component" value="Unassembled WGS sequence"/>
</dbReference>
<organism evidence="1 2">
    <name type="scientific">Segetibacter aerophilus</name>
    <dbReference type="NCBI Taxonomy" id="670293"/>
    <lineage>
        <taxon>Bacteria</taxon>
        <taxon>Pseudomonadati</taxon>
        <taxon>Bacteroidota</taxon>
        <taxon>Chitinophagia</taxon>
        <taxon>Chitinophagales</taxon>
        <taxon>Chitinophagaceae</taxon>
        <taxon>Segetibacter</taxon>
    </lineage>
</organism>
<gene>
    <name evidence="1" type="ORF">SAE01_12680</name>
</gene>
<name>A0A512B9Z0_9BACT</name>
<protein>
    <submittedName>
        <fullName evidence="1">Uncharacterized protein</fullName>
    </submittedName>
</protein>
<evidence type="ECO:0000313" key="1">
    <source>
        <dbReference type="EMBL" id="GEO08772.1"/>
    </source>
</evidence>
<sequence length="165" mass="18763">MSCLKDYIGIDGVIPAVTPPSGLFINRELTIPVQHISSVASTSQIDLATVWSEVQDKAIKKFIIRVQLGMQELFNSCDVDEDWVCANIEKLAMPFIYYLGSELMIEIKHTNRINRYTTIDKHRATELKYEFDNEFQVQLKAALTLINAGEKRETGSVYTYVEVLP</sequence>
<keyword evidence="2" id="KW-1185">Reference proteome</keyword>
<dbReference type="EMBL" id="BJYT01000004">
    <property type="protein sequence ID" value="GEO08772.1"/>
    <property type="molecule type" value="Genomic_DNA"/>
</dbReference>
<proteinExistence type="predicted"/>
<dbReference type="AlphaFoldDB" id="A0A512B9Z0"/>
<reference evidence="1 2" key="1">
    <citation type="submission" date="2019-07" db="EMBL/GenBank/DDBJ databases">
        <title>Whole genome shotgun sequence of Segetibacter aerophilus NBRC 106135.</title>
        <authorList>
            <person name="Hosoyama A."/>
            <person name="Uohara A."/>
            <person name="Ohji S."/>
            <person name="Ichikawa N."/>
        </authorList>
    </citation>
    <scope>NUCLEOTIDE SEQUENCE [LARGE SCALE GENOMIC DNA]</scope>
    <source>
        <strain evidence="1 2">NBRC 106135</strain>
    </source>
</reference>